<protein>
    <submittedName>
        <fullName evidence="1">Uncharacterized protein</fullName>
    </submittedName>
</protein>
<dbReference type="Proteomes" id="UP001234178">
    <property type="component" value="Unassembled WGS sequence"/>
</dbReference>
<comment type="caution">
    <text evidence="1">The sequence shown here is derived from an EMBL/GenBank/DDBJ whole genome shotgun (WGS) entry which is preliminary data.</text>
</comment>
<organism evidence="1 2">
    <name type="scientific">Daphnia magna</name>
    <dbReference type="NCBI Taxonomy" id="35525"/>
    <lineage>
        <taxon>Eukaryota</taxon>
        <taxon>Metazoa</taxon>
        <taxon>Ecdysozoa</taxon>
        <taxon>Arthropoda</taxon>
        <taxon>Crustacea</taxon>
        <taxon>Branchiopoda</taxon>
        <taxon>Diplostraca</taxon>
        <taxon>Cladocera</taxon>
        <taxon>Anomopoda</taxon>
        <taxon>Daphniidae</taxon>
        <taxon>Daphnia</taxon>
    </lineage>
</organism>
<name>A0ABQ9ZWM7_9CRUS</name>
<gene>
    <name evidence="1" type="ORF">OUZ56_032147</name>
</gene>
<proteinExistence type="predicted"/>
<evidence type="ECO:0000313" key="2">
    <source>
        <dbReference type="Proteomes" id="UP001234178"/>
    </source>
</evidence>
<keyword evidence="2" id="KW-1185">Reference proteome</keyword>
<reference evidence="1 2" key="1">
    <citation type="journal article" date="2023" name="Nucleic Acids Res.">
        <title>The hologenome of Daphnia magna reveals possible DNA methylation and microbiome-mediated evolution of the host genome.</title>
        <authorList>
            <person name="Chaturvedi A."/>
            <person name="Li X."/>
            <person name="Dhandapani V."/>
            <person name="Marshall H."/>
            <person name="Kissane S."/>
            <person name="Cuenca-Cambronero M."/>
            <person name="Asole G."/>
            <person name="Calvet F."/>
            <person name="Ruiz-Romero M."/>
            <person name="Marangio P."/>
            <person name="Guigo R."/>
            <person name="Rago D."/>
            <person name="Mirbahai L."/>
            <person name="Eastwood N."/>
            <person name="Colbourne J.K."/>
            <person name="Zhou J."/>
            <person name="Mallon E."/>
            <person name="Orsini L."/>
        </authorList>
    </citation>
    <scope>NUCLEOTIDE SEQUENCE [LARGE SCALE GENOMIC DNA]</scope>
    <source>
        <strain evidence="1">LRV0_1</strain>
    </source>
</reference>
<evidence type="ECO:0000313" key="1">
    <source>
        <dbReference type="EMBL" id="KAK4017198.1"/>
    </source>
</evidence>
<sequence length="139" mass="15903">MNNQIQLLSREVIHIVDNKQQGLNESQEGHSTPKHPELVATILRILIIFGGTHPPKIIKIREMSQRTLDVLAWNDPGVNKNQRETDQRATRVLELNHFSYFFQLDETFKAINHILLWLQQQANSLHGGFSLLANGHLAP</sequence>
<dbReference type="EMBL" id="JAOYFB010000005">
    <property type="protein sequence ID" value="KAK4017198.1"/>
    <property type="molecule type" value="Genomic_DNA"/>
</dbReference>
<accession>A0ABQ9ZWM7</accession>